<dbReference type="Proteomes" id="UP000663842">
    <property type="component" value="Unassembled WGS sequence"/>
</dbReference>
<reference evidence="2" key="1">
    <citation type="submission" date="2021-02" db="EMBL/GenBank/DDBJ databases">
        <authorList>
            <person name="Nowell W R."/>
        </authorList>
    </citation>
    <scope>NUCLEOTIDE SEQUENCE</scope>
</reference>
<evidence type="ECO:0000313" key="3">
    <source>
        <dbReference type="EMBL" id="CAF2212924.1"/>
    </source>
</evidence>
<dbReference type="EMBL" id="CAJOBF010000234">
    <property type="protein sequence ID" value="CAF3778710.1"/>
    <property type="molecule type" value="Genomic_DNA"/>
</dbReference>
<name>A0A816NFY7_9BILA</name>
<dbReference type="Proteomes" id="UP000663856">
    <property type="component" value="Unassembled WGS sequence"/>
</dbReference>
<dbReference type="AlphaFoldDB" id="A0A816NFY7"/>
<evidence type="ECO:0000313" key="5">
    <source>
        <dbReference type="EMBL" id="CAF3798181.1"/>
    </source>
</evidence>
<organism evidence="2 6">
    <name type="scientific">Rotaria magnacalcarata</name>
    <dbReference type="NCBI Taxonomy" id="392030"/>
    <lineage>
        <taxon>Eukaryota</taxon>
        <taxon>Metazoa</taxon>
        <taxon>Spiralia</taxon>
        <taxon>Gnathifera</taxon>
        <taxon>Rotifera</taxon>
        <taxon>Eurotatoria</taxon>
        <taxon>Bdelloidea</taxon>
        <taxon>Philodinida</taxon>
        <taxon>Philodinidae</taxon>
        <taxon>Rotaria</taxon>
    </lineage>
</organism>
<evidence type="ECO:0000313" key="6">
    <source>
        <dbReference type="Proteomes" id="UP000663856"/>
    </source>
</evidence>
<dbReference type="EMBL" id="CAJOBG010000325">
    <property type="protein sequence ID" value="CAF3798181.1"/>
    <property type="molecule type" value="Genomic_DNA"/>
</dbReference>
<evidence type="ECO:0000256" key="1">
    <source>
        <dbReference type="SAM" id="Coils"/>
    </source>
</evidence>
<dbReference type="Proteomes" id="UP000663887">
    <property type="component" value="Unassembled WGS sequence"/>
</dbReference>
<gene>
    <name evidence="5" type="ORF">OVN521_LOCUS3713</name>
    <name evidence="4" type="ORF">UXM345_LOCUS3565</name>
    <name evidence="2" type="ORF">WKI299_LOCUS6576</name>
    <name evidence="3" type="ORF">XDN619_LOCUS33387</name>
</gene>
<dbReference type="EMBL" id="CAJNRF010001913">
    <property type="protein sequence ID" value="CAF2030936.1"/>
    <property type="molecule type" value="Genomic_DNA"/>
</dbReference>
<sequence>MKKKCHELNQLVNDKVDQQQKELNRIRLQIAETIDVQETTRKDLDLLASNIRELERHSRCTINTRSLLVDETFVFIKEIAEYELDLSIEEFIFLSKALDY</sequence>
<dbReference type="Proteomes" id="UP000663866">
    <property type="component" value="Unassembled WGS sequence"/>
</dbReference>
<accession>A0A816NFY7</accession>
<comment type="caution">
    <text evidence="2">The sequence shown here is derived from an EMBL/GenBank/DDBJ whole genome shotgun (WGS) entry which is preliminary data.</text>
</comment>
<feature type="coiled-coil region" evidence="1">
    <location>
        <begin position="9"/>
        <end position="36"/>
    </location>
</feature>
<evidence type="ECO:0000313" key="7">
    <source>
        <dbReference type="Proteomes" id="UP000663866"/>
    </source>
</evidence>
<evidence type="ECO:0000313" key="2">
    <source>
        <dbReference type="EMBL" id="CAF2030936.1"/>
    </source>
</evidence>
<keyword evidence="7" id="KW-1185">Reference proteome</keyword>
<evidence type="ECO:0000313" key="4">
    <source>
        <dbReference type="EMBL" id="CAF3778710.1"/>
    </source>
</evidence>
<dbReference type="EMBL" id="CAJNRG010016893">
    <property type="protein sequence ID" value="CAF2212924.1"/>
    <property type="molecule type" value="Genomic_DNA"/>
</dbReference>
<proteinExistence type="predicted"/>
<protein>
    <submittedName>
        <fullName evidence="2">Uncharacterized protein</fullName>
    </submittedName>
</protein>
<keyword evidence="1" id="KW-0175">Coiled coil</keyword>